<evidence type="ECO:0000256" key="1">
    <source>
        <dbReference type="SAM" id="Phobius"/>
    </source>
</evidence>
<dbReference type="STRING" id="1279009.ADICEAN_02004"/>
<feature type="domain" description="Inner membrane component" evidence="2">
    <location>
        <begin position="4"/>
        <end position="55"/>
    </location>
</feature>
<proteinExistence type="predicted"/>
<gene>
    <name evidence="3" type="primary">yccF</name>
    <name evidence="3" type="ORF">ADICEAN_02004</name>
</gene>
<keyword evidence="1" id="KW-0812">Transmembrane</keyword>
<dbReference type="InterPro" id="IPR005185">
    <property type="entry name" value="YccF"/>
</dbReference>
<feature type="domain" description="Inner membrane component" evidence="2">
    <location>
        <begin position="71"/>
        <end position="119"/>
    </location>
</feature>
<comment type="caution">
    <text evidence="3">The sequence shown here is derived from an EMBL/GenBank/DDBJ whole genome shotgun (WGS) entry which is preliminary data.</text>
</comment>
<feature type="transmembrane region" description="Helical" evidence="1">
    <location>
        <begin position="7"/>
        <end position="40"/>
    </location>
</feature>
<protein>
    <submittedName>
        <fullName evidence="3">Inner membrane protein yccF</fullName>
    </submittedName>
</protein>
<evidence type="ECO:0000313" key="3">
    <source>
        <dbReference type="EMBL" id="EMR02857.1"/>
    </source>
</evidence>
<dbReference type="PANTHER" id="PTHR42903:SF1">
    <property type="entry name" value="INNER MEMBRANE PROTEIN YCCF"/>
    <property type="match status" value="1"/>
</dbReference>
<dbReference type="EMBL" id="AODQ01000043">
    <property type="protein sequence ID" value="EMR02857.1"/>
    <property type="molecule type" value="Genomic_DNA"/>
</dbReference>
<dbReference type="GO" id="GO:0005886">
    <property type="term" value="C:plasma membrane"/>
    <property type="evidence" value="ECO:0007669"/>
    <property type="project" value="TreeGrafter"/>
</dbReference>
<keyword evidence="4" id="KW-1185">Reference proteome</keyword>
<feature type="transmembrane region" description="Helical" evidence="1">
    <location>
        <begin position="73"/>
        <end position="99"/>
    </location>
</feature>
<dbReference type="OrthoDB" id="9790567at2"/>
<dbReference type="Proteomes" id="UP000011910">
    <property type="component" value="Unassembled WGS sequence"/>
</dbReference>
<dbReference type="eggNOG" id="COG3304">
    <property type="taxonomic scope" value="Bacteria"/>
</dbReference>
<accession>M7N6F1</accession>
<dbReference type="PANTHER" id="PTHR42903">
    <property type="entry name" value="INNER MEMBRANE PROTEIN YCCF"/>
    <property type="match status" value="1"/>
</dbReference>
<keyword evidence="1" id="KW-1133">Transmembrane helix</keyword>
<dbReference type="Pfam" id="PF03733">
    <property type="entry name" value="YccF"/>
    <property type="match status" value="2"/>
</dbReference>
<dbReference type="AlphaFoldDB" id="M7N6F1"/>
<sequence length="123" mass="13375">MNTVGNILWIILGGGIFIFLEYLIGGLLLCLTIIGIPFGLQAFRLAGLSLTPFGRQLLHDGSQTGCLATSMNILWIVVGGVWIALTHLLFAVLMALTIIGIPFARQHMKLAAFAFTPFGYQIR</sequence>
<dbReference type="RefSeq" id="WP_009195400.1">
    <property type="nucleotide sequence ID" value="NZ_AODQ01000043.1"/>
</dbReference>
<evidence type="ECO:0000259" key="2">
    <source>
        <dbReference type="Pfam" id="PF03733"/>
    </source>
</evidence>
<dbReference type="NCBIfam" id="NF008740">
    <property type="entry name" value="PRK11770.1-2"/>
    <property type="match status" value="1"/>
</dbReference>
<dbReference type="PIRSF" id="PIRSF028777">
    <property type="entry name" value="UCP028777"/>
    <property type="match status" value="1"/>
</dbReference>
<evidence type="ECO:0000313" key="4">
    <source>
        <dbReference type="Proteomes" id="UP000011910"/>
    </source>
</evidence>
<dbReference type="InterPro" id="IPR031308">
    <property type="entry name" value="UCP028777"/>
</dbReference>
<keyword evidence="1" id="KW-0472">Membrane</keyword>
<dbReference type="PATRIC" id="fig|1279009.4.peg.2033"/>
<name>M7N6F1_9BACT</name>
<reference evidence="3 4" key="1">
    <citation type="journal article" date="2013" name="Genome Announc.">
        <title>Draft Genome Sequence of Cesiribacter andamanensis Strain AMV16T, Isolated from a Soil Sample from a Mud Volcano in the Andaman Islands, India.</title>
        <authorList>
            <person name="Shivaji S."/>
            <person name="Ara S."/>
            <person name="Begum Z."/>
            <person name="Srinivas T.N."/>
            <person name="Singh A."/>
            <person name="Kumar Pinnaka A."/>
        </authorList>
    </citation>
    <scope>NUCLEOTIDE SEQUENCE [LARGE SCALE GENOMIC DNA]</scope>
    <source>
        <strain evidence="3 4">AMV16</strain>
    </source>
</reference>
<dbReference type="InterPro" id="IPR052937">
    <property type="entry name" value="Inner_membrane_protein"/>
</dbReference>
<organism evidence="3 4">
    <name type="scientific">Cesiribacter andamanensis AMV16</name>
    <dbReference type="NCBI Taxonomy" id="1279009"/>
    <lineage>
        <taxon>Bacteria</taxon>
        <taxon>Pseudomonadati</taxon>
        <taxon>Bacteroidota</taxon>
        <taxon>Cytophagia</taxon>
        <taxon>Cytophagales</taxon>
        <taxon>Cesiribacteraceae</taxon>
        <taxon>Cesiribacter</taxon>
    </lineage>
</organism>